<reference evidence="1" key="1">
    <citation type="submission" date="2020-10" db="EMBL/GenBank/DDBJ databases">
        <authorList>
            <person name="Gilroy R."/>
        </authorList>
    </citation>
    <scope>NUCLEOTIDE SEQUENCE</scope>
    <source>
        <strain evidence="1">CHK152-2994</strain>
    </source>
</reference>
<evidence type="ECO:0000313" key="1">
    <source>
        <dbReference type="EMBL" id="HIS82242.1"/>
    </source>
</evidence>
<sequence length="204" mass="22539">MITELIGKLTLYIANSGSKIVLEINMTTPFQKHFKDICLSLGKNNKALYGALTIAVSKGILRPTFTMMDKKQEKASRTYTAFREGLTGAVAFGSYLVTDAGVEKLAKHIAVKTNHVKELPKMKSTLSLITVSLTALFVIPAICNAATKPLLDKFITNKKAEVQKPPTKTLSRPEKQDVNFNGYQAQNMYHFRNFYSSGMKIGGI</sequence>
<reference evidence="1" key="2">
    <citation type="journal article" date="2021" name="PeerJ">
        <title>Extensive microbial diversity within the chicken gut microbiome revealed by metagenomics and culture.</title>
        <authorList>
            <person name="Gilroy R."/>
            <person name="Ravi A."/>
            <person name="Getino M."/>
            <person name="Pursley I."/>
            <person name="Horton D.L."/>
            <person name="Alikhan N.F."/>
            <person name="Baker D."/>
            <person name="Gharbi K."/>
            <person name="Hall N."/>
            <person name="Watson M."/>
            <person name="Adriaenssens E.M."/>
            <person name="Foster-Nyarko E."/>
            <person name="Jarju S."/>
            <person name="Secka A."/>
            <person name="Antonio M."/>
            <person name="Oren A."/>
            <person name="Chaudhuri R.R."/>
            <person name="La Ragione R."/>
            <person name="Hildebrand F."/>
            <person name="Pallen M.J."/>
        </authorList>
    </citation>
    <scope>NUCLEOTIDE SEQUENCE</scope>
    <source>
        <strain evidence="1">CHK152-2994</strain>
    </source>
</reference>
<gene>
    <name evidence="1" type="ORF">IAD41_01375</name>
</gene>
<comment type="caution">
    <text evidence="1">The sequence shown here is derived from an EMBL/GenBank/DDBJ whole genome shotgun (WGS) entry which is preliminary data.</text>
</comment>
<name>A0A9D1FUD2_9BACT</name>
<dbReference type="EMBL" id="DVJO01000031">
    <property type="protein sequence ID" value="HIS82242.1"/>
    <property type="molecule type" value="Genomic_DNA"/>
</dbReference>
<evidence type="ECO:0000313" key="2">
    <source>
        <dbReference type="Proteomes" id="UP000824139"/>
    </source>
</evidence>
<proteinExistence type="predicted"/>
<dbReference type="Proteomes" id="UP000824139">
    <property type="component" value="Unassembled WGS sequence"/>
</dbReference>
<dbReference type="AlphaFoldDB" id="A0A9D1FUD2"/>
<accession>A0A9D1FUD2</accession>
<protein>
    <submittedName>
        <fullName evidence="1">Uncharacterized protein</fullName>
    </submittedName>
</protein>
<organism evidence="1 2">
    <name type="scientific">Candidatus Scatenecus faecavium</name>
    <dbReference type="NCBI Taxonomy" id="2840915"/>
    <lineage>
        <taxon>Bacteria</taxon>
        <taxon>Candidatus Scatenecus</taxon>
    </lineage>
</organism>